<proteinExistence type="predicted"/>
<comment type="caution">
    <text evidence="2">The sequence shown here is derived from an EMBL/GenBank/DDBJ whole genome shotgun (WGS) entry which is preliminary data.</text>
</comment>
<evidence type="ECO:0000256" key="1">
    <source>
        <dbReference type="ARBA" id="ARBA00023125"/>
    </source>
</evidence>
<dbReference type="PROSITE" id="PS51197">
    <property type="entry name" value="HTH_RRF2_2"/>
    <property type="match status" value="1"/>
</dbReference>
<dbReference type="InterPro" id="IPR000944">
    <property type="entry name" value="Tscrpt_reg_Rrf2"/>
</dbReference>
<dbReference type="PANTHER" id="PTHR33221">
    <property type="entry name" value="WINGED HELIX-TURN-HELIX TRANSCRIPTIONAL REGULATOR, RRF2 FAMILY"/>
    <property type="match status" value="1"/>
</dbReference>
<dbReference type="RefSeq" id="WP_344086358.1">
    <property type="nucleotide sequence ID" value="NZ_BAAAPO010000042.1"/>
</dbReference>
<keyword evidence="3" id="KW-1185">Reference proteome</keyword>
<accession>A0ABP4Y684</accession>
<sequence length="154" mass="16416">MNISARTEYAIRALLSLTSAQLAGTTTVSAESLANAQGLPKKFLEAILLDLKRGGLVISRRGSSGGYQLNGQASEITLGSVVRAVDGPLAEVRGARPQDAAYDGDARHLPVVWVALRASIRQVLDEVTLLDVMTGELPEHVSALADQPDAWRNR</sequence>
<name>A0ABP4Y684_9MICO</name>
<dbReference type="InterPro" id="IPR036390">
    <property type="entry name" value="WH_DNA-bd_sf"/>
</dbReference>
<dbReference type="SUPFAM" id="SSF46785">
    <property type="entry name" value="Winged helix' DNA-binding domain"/>
    <property type="match status" value="1"/>
</dbReference>
<dbReference type="PROSITE" id="PS01332">
    <property type="entry name" value="HTH_RRF2_1"/>
    <property type="match status" value="1"/>
</dbReference>
<gene>
    <name evidence="2" type="ORF">GCM10009811_26870</name>
</gene>
<protein>
    <submittedName>
        <fullName evidence="2">Rrf2 family transcriptional regulator</fullName>
    </submittedName>
</protein>
<evidence type="ECO:0000313" key="3">
    <source>
        <dbReference type="Proteomes" id="UP001499938"/>
    </source>
</evidence>
<evidence type="ECO:0000313" key="2">
    <source>
        <dbReference type="EMBL" id="GAA1801715.1"/>
    </source>
</evidence>
<reference evidence="3" key="1">
    <citation type="journal article" date="2019" name="Int. J. Syst. Evol. Microbiol.">
        <title>The Global Catalogue of Microorganisms (GCM) 10K type strain sequencing project: providing services to taxonomists for standard genome sequencing and annotation.</title>
        <authorList>
            <consortium name="The Broad Institute Genomics Platform"/>
            <consortium name="The Broad Institute Genome Sequencing Center for Infectious Disease"/>
            <person name="Wu L."/>
            <person name="Ma J."/>
        </authorList>
    </citation>
    <scope>NUCLEOTIDE SEQUENCE [LARGE SCALE GENOMIC DNA]</scope>
    <source>
        <strain evidence="3">JCM 15592</strain>
    </source>
</reference>
<keyword evidence="1" id="KW-0238">DNA-binding</keyword>
<dbReference type="InterPro" id="IPR036388">
    <property type="entry name" value="WH-like_DNA-bd_sf"/>
</dbReference>
<dbReference type="PANTHER" id="PTHR33221:SF5">
    <property type="entry name" value="HTH-TYPE TRANSCRIPTIONAL REGULATOR ISCR"/>
    <property type="match status" value="1"/>
</dbReference>
<dbReference type="InterPro" id="IPR030489">
    <property type="entry name" value="TR_Rrf2-type_CS"/>
</dbReference>
<dbReference type="EMBL" id="BAAAPO010000042">
    <property type="protein sequence ID" value="GAA1801715.1"/>
    <property type="molecule type" value="Genomic_DNA"/>
</dbReference>
<organism evidence="2 3">
    <name type="scientific">Nostocoides veronense</name>
    <dbReference type="NCBI Taxonomy" id="330836"/>
    <lineage>
        <taxon>Bacteria</taxon>
        <taxon>Bacillati</taxon>
        <taxon>Actinomycetota</taxon>
        <taxon>Actinomycetes</taxon>
        <taxon>Micrococcales</taxon>
        <taxon>Intrasporangiaceae</taxon>
        <taxon>Nostocoides</taxon>
    </lineage>
</organism>
<dbReference type="Pfam" id="PF02082">
    <property type="entry name" value="Rrf2"/>
    <property type="match status" value="1"/>
</dbReference>
<dbReference type="NCBIfam" id="TIGR00738">
    <property type="entry name" value="rrf2_super"/>
    <property type="match status" value="1"/>
</dbReference>
<dbReference type="Proteomes" id="UP001499938">
    <property type="component" value="Unassembled WGS sequence"/>
</dbReference>
<dbReference type="Gene3D" id="1.10.10.10">
    <property type="entry name" value="Winged helix-like DNA-binding domain superfamily/Winged helix DNA-binding domain"/>
    <property type="match status" value="1"/>
</dbReference>